<sequence>MDLDIVHPADKGKRKVTKIVRKKRDYGKGKMTKIVGKKGEKRILLVNLRTPLQDISNNLKRQEKNGMKRKFVLQDEDDDDMDEVAQGDDKRIYNRV</sequence>
<reference evidence="1 2" key="1">
    <citation type="submission" date="2024-11" db="EMBL/GenBank/DDBJ databases">
        <title>A near-complete genome assembly of Cinchona calisaya.</title>
        <authorList>
            <person name="Lian D.C."/>
            <person name="Zhao X.W."/>
            <person name="Wei L."/>
        </authorList>
    </citation>
    <scope>NUCLEOTIDE SEQUENCE [LARGE SCALE GENOMIC DNA]</scope>
    <source>
        <tissue evidence="1">Nenye</tissue>
    </source>
</reference>
<name>A0ABD2ZLT8_9GENT</name>
<evidence type="ECO:0000313" key="2">
    <source>
        <dbReference type="Proteomes" id="UP001630127"/>
    </source>
</evidence>
<dbReference type="Proteomes" id="UP001630127">
    <property type="component" value="Unassembled WGS sequence"/>
</dbReference>
<organism evidence="1 2">
    <name type="scientific">Cinchona calisaya</name>
    <dbReference type="NCBI Taxonomy" id="153742"/>
    <lineage>
        <taxon>Eukaryota</taxon>
        <taxon>Viridiplantae</taxon>
        <taxon>Streptophyta</taxon>
        <taxon>Embryophyta</taxon>
        <taxon>Tracheophyta</taxon>
        <taxon>Spermatophyta</taxon>
        <taxon>Magnoliopsida</taxon>
        <taxon>eudicotyledons</taxon>
        <taxon>Gunneridae</taxon>
        <taxon>Pentapetalae</taxon>
        <taxon>asterids</taxon>
        <taxon>lamiids</taxon>
        <taxon>Gentianales</taxon>
        <taxon>Rubiaceae</taxon>
        <taxon>Cinchonoideae</taxon>
        <taxon>Cinchoneae</taxon>
        <taxon>Cinchona</taxon>
    </lineage>
</organism>
<gene>
    <name evidence="1" type="ORF">ACH5RR_018407</name>
</gene>
<protein>
    <submittedName>
        <fullName evidence="1">Uncharacterized protein</fullName>
    </submittedName>
</protein>
<dbReference type="AlphaFoldDB" id="A0ABD2ZLT8"/>
<comment type="caution">
    <text evidence="1">The sequence shown here is derived from an EMBL/GenBank/DDBJ whole genome shotgun (WGS) entry which is preliminary data.</text>
</comment>
<proteinExistence type="predicted"/>
<keyword evidence="2" id="KW-1185">Reference proteome</keyword>
<evidence type="ECO:0000313" key="1">
    <source>
        <dbReference type="EMBL" id="KAL3520258.1"/>
    </source>
</evidence>
<dbReference type="EMBL" id="JBJUIK010000008">
    <property type="protein sequence ID" value="KAL3520258.1"/>
    <property type="molecule type" value="Genomic_DNA"/>
</dbReference>
<accession>A0ABD2ZLT8</accession>